<protein>
    <submittedName>
        <fullName evidence="5">Iron ABC transporter ATP-binding protein</fullName>
    </submittedName>
</protein>
<evidence type="ECO:0000313" key="6">
    <source>
        <dbReference type="Proteomes" id="UP000186074"/>
    </source>
</evidence>
<evidence type="ECO:0000256" key="2">
    <source>
        <dbReference type="ARBA" id="ARBA00022741"/>
    </source>
</evidence>
<dbReference type="InterPro" id="IPR003439">
    <property type="entry name" value="ABC_transporter-like_ATP-bd"/>
</dbReference>
<evidence type="ECO:0000256" key="1">
    <source>
        <dbReference type="ARBA" id="ARBA00022448"/>
    </source>
</evidence>
<sequence length="232" mass="27052">MLEINKYNSDILYDVTFSLEENENLLILGENGAGKSTLAKVLSNLIENNNVKLFDENLCDLSDKKRAEYINYIPPKLSIFDEYITLREFFELACIDQVDNKKIDELIDILNLKKLEYKYCKAFSSGEKQLLLLGSSILHNAKITIFDELTANLDITRLKEVFDIFNSDFLKQKIIITHNLDLAYALKFKVLYMRDGKIEFFGKHDEFFCNENLKMFYNDSITKINEHLVVNL</sequence>
<dbReference type="Proteomes" id="UP000186074">
    <property type="component" value="Chromosome"/>
</dbReference>
<feature type="domain" description="ABC transporter" evidence="4">
    <location>
        <begin position="1"/>
        <end position="220"/>
    </location>
</feature>
<dbReference type="GO" id="GO:0043190">
    <property type="term" value="C:ATP-binding cassette (ABC) transporter complex"/>
    <property type="evidence" value="ECO:0007669"/>
    <property type="project" value="TreeGrafter"/>
</dbReference>
<evidence type="ECO:0000259" key="4">
    <source>
        <dbReference type="PROSITE" id="PS50893"/>
    </source>
</evidence>
<evidence type="ECO:0000313" key="5">
    <source>
        <dbReference type="EMBL" id="APW65789.1"/>
    </source>
</evidence>
<dbReference type="PROSITE" id="PS00211">
    <property type="entry name" value="ABC_TRANSPORTER_1"/>
    <property type="match status" value="1"/>
</dbReference>
<evidence type="ECO:0000256" key="3">
    <source>
        <dbReference type="ARBA" id="ARBA00022840"/>
    </source>
</evidence>
<keyword evidence="1" id="KW-0813">Transport</keyword>
<dbReference type="KEGG" id="alp:LPB137_07950"/>
<dbReference type="EMBL" id="CP019070">
    <property type="protein sequence ID" value="APW65789.1"/>
    <property type="molecule type" value="Genomic_DNA"/>
</dbReference>
<keyword evidence="3 5" id="KW-0067">ATP-binding</keyword>
<keyword evidence="2" id="KW-0547">Nucleotide-binding</keyword>
<dbReference type="GO" id="GO:0005524">
    <property type="term" value="F:ATP binding"/>
    <property type="evidence" value="ECO:0007669"/>
    <property type="project" value="UniProtKB-KW"/>
</dbReference>
<dbReference type="RefSeq" id="WP_076086751.1">
    <property type="nucleotide sequence ID" value="NZ_CP019070.1"/>
</dbReference>
<reference evidence="5 6" key="1">
    <citation type="submission" date="2017-01" db="EMBL/GenBank/DDBJ databases">
        <title>Genome sequencing of Arcobacter sp. LPB0137.</title>
        <authorList>
            <person name="Lee G.-W."/>
            <person name="Yi H."/>
        </authorList>
    </citation>
    <scope>NUCLEOTIDE SEQUENCE [LARGE SCALE GENOMIC DNA]</scope>
    <source>
        <strain evidence="5 6">LPB0137</strain>
    </source>
</reference>
<dbReference type="STRING" id="1850254.LPB137_07950"/>
<dbReference type="OrthoDB" id="5359273at2"/>
<proteinExistence type="predicted"/>
<keyword evidence="6" id="KW-1185">Reference proteome</keyword>
<dbReference type="Gene3D" id="3.40.50.300">
    <property type="entry name" value="P-loop containing nucleotide triphosphate hydrolases"/>
    <property type="match status" value="1"/>
</dbReference>
<dbReference type="InterPro" id="IPR050095">
    <property type="entry name" value="ECF_ABC_transporter_ATP-bd"/>
</dbReference>
<dbReference type="SUPFAM" id="SSF52540">
    <property type="entry name" value="P-loop containing nucleoside triphosphate hydrolases"/>
    <property type="match status" value="1"/>
</dbReference>
<accession>A0A1P8KMQ9</accession>
<dbReference type="AlphaFoldDB" id="A0A1P8KMQ9"/>
<gene>
    <name evidence="5" type="ORF">LPB137_07950</name>
</gene>
<dbReference type="PROSITE" id="PS50893">
    <property type="entry name" value="ABC_TRANSPORTER_2"/>
    <property type="match status" value="1"/>
</dbReference>
<dbReference type="GO" id="GO:0016887">
    <property type="term" value="F:ATP hydrolysis activity"/>
    <property type="evidence" value="ECO:0007669"/>
    <property type="project" value="InterPro"/>
</dbReference>
<dbReference type="Pfam" id="PF00005">
    <property type="entry name" value="ABC_tran"/>
    <property type="match status" value="1"/>
</dbReference>
<organism evidence="5 6">
    <name type="scientific">Poseidonibacter parvus</name>
    <dbReference type="NCBI Taxonomy" id="1850254"/>
    <lineage>
        <taxon>Bacteria</taxon>
        <taxon>Pseudomonadati</taxon>
        <taxon>Campylobacterota</taxon>
        <taxon>Epsilonproteobacteria</taxon>
        <taxon>Campylobacterales</taxon>
        <taxon>Arcobacteraceae</taxon>
        <taxon>Poseidonibacter</taxon>
    </lineage>
</organism>
<dbReference type="PANTHER" id="PTHR43553">
    <property type="entry name" value="HEAVY METAL TRANSPORTER"/>
    <property type="match status" value="1"/>
</dbReference>
<dbReference type="InterPro" id="IPR027417">
    <property type="entry name" value="P-loop_NTPase"/>
</dbReference>
<dbReference type="GO" id="GO:0042626">
    <property type="term" value="F:ATPase-coupled transmembrane transporter activity"/>
    <property type="evidence" value="ECO:0007669"/>
    <property type="project" value="TreeGrafter"/>
</dbReference>
<dbReference type="InterPro" id="IPR017871">
    <property type="entry name" value="ABC_transporter-like_CS"/>
</dbReference>
<name>A0A1P8KMQ9_9BACT</name>